<gene>
    <name evidence="2" type="ORF">H8B09_07225</name>
</gene>
<evidence type="ECO:0000313" key="2">
    <source>
        <dbReference type="EMBL" id="MBD3918538.1"/>
    </source>
</evidence>
<accession>A0ABR8MRB9</accession>
<dbReference type="PANTHER" id="PTHR42850:SF4">
    <property type="entry name" value="ZINC-DEPENDENT ENDOPOLYPHOSPHATASE"/>
    <property type="match status" value="1"/>
</dbReference>
<sequence length="248" mass="28140">MQRVIAISDIHGCVDEMNELLARMKYAPTRDRLILLGDYVDRGPDSRGTVKRVMELVRDGAIALRGNHDQRLVDLAEVGDAQTIHKFLTHGGLATASSYLGETIDLSEWIAGQDVCLHNIERLRQLLNGEFADHIAFLRELPLFAEDERHLYVHAGIHPDYRDNWKSQPDHEFMYVKEAFWRKPTGLDRKVLFGHTRAVELHGVPSVWFSSDKIGIDGGCAYGQQLNGIEISNSGYAVWNVPSYRQQM</sequence>
<dbReference type="InterPro" id="IPR029052">
    <property type="entry name" value="Metallo-depent_PP-like"/>
</dbReference>
<protein>
    <submittedName>
        <fullName evidence="2">Serine/threonine protein phosphatase</fullName>
    </submittedName>
</protein>
<organism evidence="2 3">
    <name type="scientific">Paenibacillus terricola</name>
    <dbReference type="NCBI Taxonomy" id="2763503"/>
    <lineage>
        <taxon>Bacteria</taxon>
        <taxon>Bacillati</taxon>
        <taxon>Bacillota</taxon>
        <taxon>Bacilli</taxon>
        <taxon>Bacillales</taxon>
        <taxon>Paenibacillaceae</taxon>
        <taxon>Paenibacillus</taxon>
    </lineage>
</organism>
<dbReference type="EMBL" id="JACXZA010000002">
    <property type="protein sequence ID" value="MBD3918538.1"/>
    <property type="molecule type" value="Genomic_DNA"/>
</dbReference>
<reference evidence="2 3" key="1">
    <citation type="submission" date="2020-09" db="EMBL/GenBank/DDBJ databases">
        <title>Paenibacillus sp. strain PR3 16S rRNA gene Genome sequencing and assembly.</title>
        <authorList>
            <person name="Kim J."/>
        </authorList>
    </citation>
    <scope>NUCLEOTIDE SEQUENCE [LARGE SCALE GENOMIC DNA]</scope>
    <source>
        <strain evidence="2 3">PR3</strain>
    </source>
</reference>
<evidence type="ECO:0000313" key="3">
    <source>
        <dbReference type="Proteomes" id="UP000609346"/>
    </source>
</evidence>
<dbReference type="InterPro" id="IPR004843">
    <property type="entry name" value="Calcineurin-like_PHP"/>
</dbReference>
<dbReference type="CDD" id="cd00144">
    <property type="entry name" value="MPP_PPP_family"/>
    <property type="match status" value="1"/>
</dbReference>
<evidence type="ECO:0000259" key="1">
    <source>
        <dbReference type="Pfam" id="PF00149"/>
    </source>
</evidence>
<dbReference type="RefSeq" id="WP_191202862.1">
    <property type="nucleotide sequence ID" value="NZ_JACXZA010000002.1"/>
</dbReference>
<dbReference type="Proteomes" id="UP000609346">
    <property type="component" value="Unassembled WGS sequence"/>
</dbReference>
<comment type="caution">
    <text evidence="2">The sequence shown here is derived from an EMBL/GenBank/DDBJ whole genome shotgun (WGS) entry which is preliminary data.</text>
</comment>
<dbReference type="Pfam" id="PF00149">
    <property type="entry name" value="Metallophos"/>
    <property type="match status" value="1"/>
</dbReference>
<name>A0ABR8MRB9_9BACL</name>
<dbReference type="PANTHER" id="PTHR42850">
    <property type="entry name" value="METALLOPHOSPHOESTERASE"/>
    <property type="match status" value="1"/>
</dbReference>
<dbReference type="InterPro" id="IPR050126">
    <property type="entry name" value="Ap4A_hydrolase"/>
</dbReference>
<dbReference type="SUPFAM" id="SSF56300">
    <property type="entry name" value="Metallo-dependent phosphatases"/>
    <property type="match status" value="1"/>
</dbReference>
<keyword evidence="3" id="KW-1185">Reference proteome</keyword>
<proteinExistence type="predicted"/>
<feature type="domain" description="Calcineurin-like phosphoesterase" evidence="1">
    <location>
        <begin position="3"/>
        <end position="196"/>
    </location>
</feature>
<dbReference type="Gene3D" id="3.60.21.10">
    <property type="match status" value="1"/>
</dbReference>